<reference evidence="1 2" key="1">
    <citation type="submission" date="2019-04" db="EMBL/GenBank/DDBJ databases">
        <authorList>
            <person name="Li Y."/>
            <person name="Wang J."/>
        </authorList>
    </citation>
    <scope>NUCLEOTIDE SEQUENCE [LARGE SCALE GENOMIC DNA]</scope>
    <source>
        <strain evidence="1 2">DSM 14668</strain>
    </source>
</reference>
<dbReference type="NCBIfam" id="NF003818">
    <property type="entry name" value="PRK05409.1"/>
    <property type="match status" value="1"/>
</dbReference>
<dbReference type="OrthoDB" id="9763101at2"/>
<dbReference type="InterPro" id="IPR007801">
    <property type="entry name" value="MbnB/TglH/ChrH"/>
</dbReference>
<gene>
    <name evidence="1" type="ORF">E8A74_09475</name>
</gene>
<comment type="caution">
    <text evidence="1">The sequence shown here is derived from an EMBL/GenBank/DDBJ whole genome shotgun (WGS) entry which is preliminary data.</text>
</comment>
<sequence>MARGSTITGVGLGLRFDFLDDVLARVEADASLGPARFFEVAPENYMRRGGFVPAALERIAARFPLLSHGLSMSLGGLDPFDDDYMRELAAFTRRFGVPFHSDHLCFSGFGGRMAHELLPLPQTRGAAAYVAARAREAEDRLGLPMVVENITRYVVPGAPELAEAAFVAEVLDRSGSKLLLDVNNVYVNAINDGTDPLVFLAEIPLDRVAAIHVAGHEKRAGTDLVIDTHGADVLGEVLSLLTWTIERTGPVPVVLERDHAIPPLDELLRELSRVEAAYQAGLAAREAQARG</sequence>
<dbReference type="Proteomes" id="UP000309215">
    <property type="component" value="Unassembled WGS sequence"/>
</dbReference>
<dbReference type="EMBL" id="SSMQ01000007">
    <property type="protein sequence ID" value="TKD10233.1"/>
    <property type="molecule type" value="Genomic_DNA"/>
</dbReference>
<evidence type="ECO:0000313" key="2">
    <source>
        <dbReference type="Proteomes" id="UP000309215"/>
    </source>
</evidence>
<dbReference type="Pfam" id="PF05114">
    <property type="entry name" value="MbnB_TglH_ChrH"/>
    <property type="match status" value="1"/>
</dbReference>
<name>A0A4U1JG10_9BACT</name>
<organism evidence="1 2">
    <name type="scientific">Polyangium fumosum</name>
    <dbReference type="NCBI Taxonomy" id="889272"/>
    <lineage>
        <taxon>Bacteria</taxon>
        <taxon>Pseudomonadati</taxon>
        <taxon>Myxococcota</taxon>
        <taxon>Polyangia</taxon>
        <taxon>Polyangiales</taxon>
        <taxon>Polyangiaceae</taxon>
        <taxon>Polyangium</taxon>
    </lineage>
</organism>
<dbReference type="PANTHER" id="PTHR42194">
    <property type="entry name" value="UPF0276 PROTEIN HI_1600"/>
    <property type="match status" value="1"/>
</dbReference>
<dbReference type="SUPFAM" id="SSF51658">
    <property type="entry name" value="Xylose isomerase-like"/>
    <property type="match status" value="1"/>
</dbReference>
<proteinExistence type="predicted"/>
<protein>
    <submittedName>
        <fullName evidence="1">DUF692 domain-containing protein</fullName>
    </submittedName>
</protein>
<dbReference type="RefSeq" id="WP_136928633.1">
    <property type="nucleotide sequence ID" value="NZ_SSMQ01000007.1"/>
</dbReference>
<dbReference type="InterPro" id="IPR036237">
    <property type="entry name" value="Xyl_isomerase-like_sf"/>
</dbReference>
<dbReference type="AlphaFoldDB" id="A0A4U1JG10"/>
<dbReference type="PANTHER" id="PTHR42194:SF1">
    <property type="entry name" value="UPF0276 PROTEIN HI_1600"/>
    <property type="match status" value="1"/>
</dbReference>
<keyword evidence="2" id="KW-1185">Reference proteome</keyword>
<evidence type="ECO:0000313" key="1">
    <source>
        <dbReference type="EMBL" id="TKD10233.1"/>
    </source>
</evidence>
<dbReference type="Gene3D" id="3.20.20.150">
    <property type="entry name" value="Divalent-metal-dependent TIM barrel enzymes"/>
    <property type="match status" value="1"/>
</dbReference>
<accession>A0A4U1JG10</accession>